<evidence type="ECO:0000259" key="3">
    <source>
        <dbReference type="Pfam" id="PF00144"/>
    </source>
</evidence>
<proteinExistence type="predicted"/>
<keyword evidence="5" id="KW-1185">Reference proteome</keyword>
<keyword evidence="4" id="KW-0378">Hydrolase</keyword>
<dbReference type="GO" id="GO:0009002">
    <property type="term" value="F:serine-type D-Ala-D-Ala carboxypeptidase activity"/>
    <property type="evidence" value="ECO:0007669"/>
    <property type="project" value="UniProtKB-EC"/>
</dbReference>
<dbReference type="PATRIC" id="fig|45076.6.peg.95"/>
<comment type="caution">
    <text evidence="4">The sequence shown here is derived from an EMBL/GenBank/DDBJ whole genome shotgun (WGS) entry which is preliminary data.</text>
</comment>
<keyword evidence="4" id="KW-0121">Carboxypeptidase</keyword>
<dbReference type="InterPro" id="IPR012338">
    <property type="entry name" value="Beta-lactam/transpept-like"/>
</dbReference>
<keyword evidence="4" id="KW-0645">Protease</keyword>
<evidence type="ECO:0000313" key="4">
    <source>
        <dbReference type="EMBL" id="KTD81786.1"/>
    </source>
</evidence>
<dbReference type="AlphaFoldDB" id="A0A0W1AK99"/>
<dbReference type="EMBL" id="LNZC01000002">
    <property type="protein sequence ID" value="KTD81786.1"/>
    <property type="molecule type" value="Genomic_DNA"/>
</dbReference>
<dbReference type="PANTHER" id="PTHR46825:SF11">
    <property type="entry name" value="PENICILLIN-BINDING PROTEIN 4"/>
    <property type="match status" value="1"/>
</dbReference>
<evidence type="ECO:0000313" key="5">
    <source>
        <dbReference type="Proteomes" id="UP000054662"/>
    </source>
</evidence>
<evidence type="ECO:0000256" key="1">
    <source>
        <dbReference type="ARBA" id="ARBA00004370"/>
    </source>
</evidence>
<name>A0A0W1AK99_9GAMM</name>
<dbReference type="RefSeq" id="WP_058491728.1">
    <property type="nucleotide sequence ID" value="NZ_CBCRUR010000002.1"/>
</dbReference>
<dbReference type="Gene3D" id="3.40.710.10">
    <property type="entry name" value="DD-peptidase/beta-lactamase superfamily"/>
    <property type="match status" value="1"/>
</dbReference>
<dbReference type="Proteomes" id="UP000054662">
    <property type="component" value="Unassembled WGS sequence"/>
</dbReference>
<dbReference type="InterPro" id="IPR050491">
    <property type="entry name" value="AmpC-like"/>
</dbReference>
<sequence>MNKQVLRMEQVVQTYVADKQFMGSILVAQHGHIILDKGYGYANLEWQIPNTTTTKFRIASLTKQFTAVAILLLEEQGKLKISDFTNKYMPEAPSAWDKVTLFHLLNHTSGIPSYTSFPDFAAFTTSTKTPEQQIEFFRNKPLNFQPGSNFEYNNSAYVLLGYLIEKISGQSYQDFVVNNIFKPLEMNDSGYDSHSEIILHRAAGYMVSSNGIRNADYLDMSIPYSAGSLYSTTHNLLRWEQSLFGGKILSIESLKKMIEPFKNDYGLGVRIYSLNGHKVISHAGGTSGFNTKLIYFPDDKLTVIVLANLNALGYVAQDLALKLVGLAHGRSVTLPSERKEIVLSSESLAKYIGTYNIKPYVGTYGLTRLRQLIISLQNGYLMVQETDQPNMKLFPESETKFFGKIPDIQINFFKNESGQVSHLVLHQDGENSTGLKDRT</sequence>
<evidence type="ECO:0000256" key="2">
    <source>
        <dbReference type="ARBA" id="ARBA00023136"/>
    </source>
</evidence>
<feature type="domain" description="Beta-lactamase-related" evidence="3">
    <location>
        <begin position="9"/>
        <end position="314"/>
    </location>
</feature>
<gene>
    <name evidence="4" type="ORF">Lwor_0089</name>
</gene>
<dbReference type="EC" id="3.4.16.4" evidence="4"/>
<protein>
    <submittedName>
        <fullName evidence="4">Beta-lactamase</fullName>
        <ecNumber evidence="4">3.4.16.4</ecNumber>
    </submittedName>
</protein>
<dbReference type="SUPFAM" id="SSF56601">
    <property type="entry name" value="beta-lactamase/transpeptidase-like"/>
    <property type="match status" value="1"/>
</dbReference>
<dbReference type="GO" id="GO:0016020">
    <property type="term" value="C:membrane"/>
    <property type="evidence" value="ECO:0007669"/>
    <property type="project" value="UniProtKB-SubCell"/>
</dbReference>
<dbReference type="PANTHER" id="PTHR46825">
    <property type="entry name" value="D-ALANYL-D-ALANINE-CARBOXYPEPTIDASE/ENDOPEPTIDASE AMPH"/>
    <property type="match status" value="1"/>
</dbReference>
<dbReference type="STRING" id="45076.Lwor_0089"/>
<dbReference type="OrthoDB" id="9799367at2"/>
<accession>A0A0W1AK99</accession>
<dbReference type="InterPro" id="IPR001466">
    <property type="entry name" value="Beta-lactam-related"/>
</dbReference>
<keyword evidence="2" id="KW-0472">Membrane</keyword>
<reference evidence="4 5" key="1">
    <citation type="submission" date="2015-11" db="EMBL/GenBank/DDBJ databases">
        <title>Genomic analysis of 38 Legionella species identifies large and diverse effector repertoires.</title>
        <authorList>
            <person name="Burstein D."/>
            <person name="Amaro F."/>
            <person name="Zusman T."/>
            <person name="Lifshitz Z."/>
            <person name="Cohen O."/>
            <person name="Gilbert J.A."/>
            <person name="Pupko T."/>
            <person name="Shuman H.A."/>
            <person name="Segal G."/>
        </authorList>
    </citation>
    <scope>NUCLEOTIDE SEQUENCE [LARGE SCALE GENOMIC DNA]</scope>
    <source>
        <strain evidence="4 5">ATCC 49508</strain>
    </source>
</reference>
<comment type="subcellular location">
    <subcellularLocation>
        <location evidence="1">Membrane</location>
    </subcellularLocation>
</comment>
<organism evidence="4 5">
    <name type="scientific">Legionella worsleiensis</name>
    <dbReference type="NCBI Taxonomy" id="45076"/>
    <lineage>
        <taxon>Bacteria</taxon>
        <taxon>Pseudomonadati</taxon>
        <taxon>Pseudomonadota</taxon>
        <taxon>Gammaproteobacteria</taxon>
        <taxon>Legionellales</taxon>
        <taxon>Legionellaceae</taxon>
        <taxon>Legionella</taxon>
    </lineage>
</organism>
<dbReference type="Pfam" id="PF00144">
    <property type="entry name" value="Beta-lactamase"/>
    <property type="match status" value="1"/>
</dbReference>